<dbReference type="SMART" id="SM00387">
    <property type="entry name" value="HATPase_c"/>
    <property type="match status" value="1"/>
</dbReference>
<dbReference type="InterPro" id="IPR050428">
    <property type="entry name" value="TCS_sensor_his_kinase"/>
</dbReference>
<name>A0ABV9Z029_9HYPH</name>
<proteinExistence type="predicted"/>
<dbReference type="PROSITE" id="PS50885">
    <property type="entry name" value="HAMP"/>
    <property type="match status" value="1"/>
</dbReference>
<dbReference type="PROSITE" id="PS50109">
    <property type="entry name" value="HIS_KIN"/>
    <property type="match status" value="1"/>
</dbReference>
<dbReference type="InterPro" id="IPR005467">
    <property type="entry name" value="His_kinase_dom"/>
</dbReference>
<evidence type="ECO:0000256" key="6">
    <source>
        <dbReference type="ARBA" id="ARBA00022692"/>
    </source>
</evidence>
<feature type="domain" description="Histidine kinase" evidence="12">
    <location>
        <begin position="248"/>
        <end position="451"/>
    </location>
</feature>
<feature type="domain" description="HAMP" evidence="13">
    <location>
        <begin position="189"/>
        <end position="240"/>
    </location>
</feature>
<evidence type="ECO:0000256" key="5">
    <source>
        <dbReference type="ARBA" id="ARBA00022679"/>
    </source>
</evidence>
<dbReference type="SUPFAM" id="SSF47384">
    <property type="entry name" value="Homodimeric domain of signal transducing histidine kinase"/>
    <property type="match status" value="1"/>
</dbReference>
<keyword evidence="4" id="KW-0597">Phosphoprotein</keyword>
<keyword evidence="10" id="KW-0472">Membrane</keyword>
<comment type="catalytic activity">
    <reaction evidence="1">
        <text>ATP + protein L-histidine = ADP + protein N-phospho-L-histidine.</text>
        <dbReference type="EC" id="2.7.13.3"/>
    </reaction>
</comment>
<evidence type="ECO:0000256" key="10">
    <source>
        <dbReference type="ARBA" id="ARBA00023136"/>
    </source>
</evidence>
<feature type="compositionally biased region" description="Basic and acidic residues" evidence="11">
    <location>
        <begin position="395"/>
        <end position="408"/>
    </location>
</feature>
<dbReference type="Gene3D" id="1.10.287.130">
    <property type="match status" value="1"/>
</dbReference>
<dbReference type="EMBL" id="JBHSJF010000006">
    <property type="protein sequence ID" value="MFC5067819.1"/>
    <property type="molecule type" value="Genomic_DNA"/>
</dbReference>
<protein>
    <recommendedName>
        <fullName evidence="3">histidine kinase</fullName>
        <ecNumber evidence="3">2.7.13.3</ecNumber>
    </recommendedName>
</protein>
<dbReference type="InterPro" id="IPR003660">
    <property type="entry name" value="HAMP_dom"/>
</dbReference>
<evidence type="ECO:0000313" key="15">
    <source>
        <dbReference type="Proteomes" id="UP001595796"/>
    </source>
</evidence>
<keyword evidence="14" id="KW-0547">Nucleotide-binding</keyword>
<reference evidence="15" key="1">
    <citation type="journal article" date="2019" name="Int. J. Syst. Evol. Microbiol.">
        <title>The Global Catalogue of Microorganisms (GCM) 10K type strain sequencing project: providing services to taxonomists for standard genome sequencing and annotation.</title>
        <authorList>
            <consortium name="The Broad Institute Genomics Platform"/>
            <consortium name="The Broad Institute Genome Sequencing Center for Infectious Disease"/>
            <person name="Wu L."/>
            <person name="Ma J."/>
        </authorList>
    </citation>
    <scope>NUCLEOTIDE SEQUENCE [LARGE SCALE GENOMIC DNA]</scope>
    <source>
        <strain evidence="15">CGMCC 1.16444</strain>
    </source>
</reference>
<evidence type="ECO:0000256" key="8">
    <source>
        <dbReference type="ARBA" id="ARBA00022989"/>
    </source>
</evidence>
<accession>A0ABV9Z029</accession>
<evidence type="ECO:0000256" key="9">
    <source>
        <dbReference type="ARBA" id="ARBA00023012"/>
    </source>
</evidence>
<dbReference type="InterPro" id="IPR036097">
    <property type="entry name" value="HisK_dim/P_sf"/>
</dbReference>
<keyword evidence="5" id="KW-0808">Transferase</keyword>
<keyword evidence="7" id="KW-0418">Kinase</keyword>
<dbReference type="SUPFAM" id="SSF55874">
    <property type="entry name" value="ATPase domain of HSP90 chaperone/DNA topoisomerase II/histidine kinase"/>
    <property type="match status" value="1"/>
</dbReference>
<dbReference type="InterPro" id="IPR003594">
    <property type="entry name" value="HATPase_dom"/>
</dbReference>
<dbReference type="Pfam" id="PF02518">
    <property type="entry name" value="HATPase_c"/>
    <property type="match status" value="1"/>
</dbReference>
<evidence type="ECO:0000259" key="13">
    <source>
        <dbReference type="PROSITE" id="PS50885"/>
    </source>
</evidence>
<dbReference type="PRINTS" id="PR00344">
    <property type="entry name" value="BCTRLSENSOR"/>
</dbReference>
<evidence type="ECO:0000256" key="3">
    <source>
        <dbReference type="ARBA" id="ARBA00012438"/>
    </source>
</evidence>
<dbReference type="RefSeq" id="WP_114956608.1">
    <property type="nucleotide sequence ID" value="NZ_JBHSJF010000006.1"/>
</dbReference>
<dbReference type="Proteomes" id="UP001595796">
    <property type="component" value="Unassembled WGS sequence"/>
</dbReference>
<feature type="region of interest" description="Disordered" evidence="11">
    <location>
        <begin position="387"/>
        <end position="408"/>
    </location>
</feature>
<evidence type="ECO:0000256" key="7">
    <source>
        <dbReference type="ARBA" id="ARBA00022777"/>
    </source>
</evidence>
<evidence type="ECO:0000313" key="14">
    <source>
        <dbReference type="EMBL" id="MFC5067819.1"/>
    </source>
</evidence>
<comment type="subcellular location">
    <subcellularLocation>
        <location evidence="2">Membrane</location>
    </subcellularLocation>
</comment>
<evidence type="ECO:0000256" key="4">
    <source>
        <dbReference type="ARBA" id="ARBA00022553"/>
    </source>
</evidence>
<evidence type="ECO:0000256" key="2">
    <source>
        <dbReference type="ARBA" id="ARBA00004370"/>
    </source>
</evidence>
<evidence type="ECO:0000256" key="1">
    <source>
        <dbReference type="ARBA" id="ARBA00000085"/>
    </source>
</evidence>
<keyword evidence="9" id="KW-0902">Two-component regulatory system</keyword>
<keyword evidence="6" id="KW-0812">Transmembrane</keyword>
<organism evidence="14 15">
    <name type="scientific">Flaviflagellibacter deserti</name>
    <dbReference type="NCBI Taxonomy" id="2267266"/>
    <lineage>
        <taxon>Bacteria</taxon>
        <taxon>Pseudomonadati</taxon>
        <taxon>Pseudomonadota</taxon>
        <taxon>Alphaproteobacteria</taxon>
        <taxon>Hyphomicrobiales</taxon>
        <taxon>Flaviflagellibacter</taxon>
    </lineage>
</organism>
<keyword evidence="15" id="KW-1185">Reference proteome</keyword>
<keyword evidence="14" id="KW-0067">ATP-binding</keyword>
<sequence>MNSLASRLLLAATLCSMAILLIAGFTLSSTYRDLVERGFDARLGVYLRALVGDLSRDGEFEKLVFTVGEPRFEIPLSGWYWQISKRLQDREPEIRSSSSLFDRDLPFLIDSDPEKDMSATREAYTQGPDDEALRQVERVVQIGDARYVVAVAGPTGEIDAETHAFDTALTTTFILLGISLVSTAALQVGFGLRPLTRISRAIADIRAGRAERLEGNVPREIAPLARELNGLLDSNREIVARARTQAGNLAHALKTPLSVIVNEAHASPGSMADKVVQQVDIMRQQIDHHLDRARISAGVAVVGAATEVGPVVEGIARVIEKVQADRKIAIEVTSEPVSFRGDQQDLEEMVGNLLDNAGKWASRRISVRIQSDRRSAQDHWVRITVDDDGPGLTPEQRESALKRGKRLDETKPGSGLGLSIVADLVRIYGGLLTLGSAPLGGLRAELRLPAI</sequence>
<keyword evidence="8" id="KW-1133">Transmembrane helix</keyword>
<evidence type="ECO:0000256" key="11">
    <source>
        <dbReference type="SAM" id="MobiDB-lite"/>
    </source>
</evidence>
<dbReference type="EC" id="2.7.13.3" evidence="3"/>
<dbReference type="InterPro" id="IPR004358">
    <property type="entry name" value="Sig_transdc_His_kin-like_C"/>
</dbReference>
<gene>
    <name evidence="14" type="ORF">ACFPFW_07285</name>
</gene>
<comment type="caution">
    <text evidence="14">The sequence shown here is derived from an EMBL/GenBank/DDBJ whole genome shotgun (WGS) entry which is preliminary data.</text>
</comment>
<dbReference type="PANTHER" id="PTHR45436">
    <property type="entry name" value="SENSOR HISTIDINE KINASE YKOH"/>
    <property type="match status" value="1"/>
</dbReference>
<dbReference type="Gene3D" id="3.30.565.10">
    <property type="entry name" value="Histidine kinase-like ATPase, C-terminal domain"/>
    <property type="match status" value="1"/>
</dbReference>
<dbReference type="InterPro" id="IPR036890">
    <property type="entry name" value="HATPase_C_sf"/>
</dbReference>
<dbReference type="GO" id="GO:0005524">
    <property type="term" value="F:ATP binding"/>
    <property type="evidence" value="ECO:0007669"/>
    <property type="project" value="UniProtKB-KW"/>
</dbReference>
<dbReference type="PANTHER" id="PTHR45436:SF5">
    <property type="entry name" value="SENSOR HISTIDINE KINASE TRCS"/>
    <property type="match status" value="1"/>
</dbReference>
<evidence type="ECO:0000259" key="12">
    <source>
        <dbReference type="PROSITE" id="PS50109"/>
    </source>
</evidence>